<name>A0A1G1V2B3_9BACT</name>
<dbReference type="InterPro" id="IPR036165">
    <property type="entry name" value="YefM-like_sf"/>
</dbReference>
<dbReference type="InterPro" id="IPR051416">
    <property type="entry name" value="phD-YefM_TA_antitoxins"/>
</dbReference>
<comment type="caution">
    <text evidence="3">The sequence shown here is derived from an EMBL/GenBank/DDBJ whole genome shotgun (WGS) entry which is preliminary data.</text>
</comment>
<gene>
    <name evidence="3" type="ORF">A2782_04395</name>
</gene>
<dbReference type="Pfam" id="PF02604">
    <property type="entry name" value="PhdYeFM_antitox"/>
    <property type="match status" value="1"/>
</dbReference>
<evidence type="ECO:0000313" key="3">
    <source>
        <dbReference type="EMBL" id="OGY09497.1"/>
    </source>
</evidence>
<evidence type="ECO:0000313" key="4">
    <source>
        <dbReference type="Proteomes" id="UP000177967"/>
    </source>
</evidence>
<dbReference type="Gene3D" id="3.40.1620.10">
    <property type="entry name" value="YefM-like domain"/>
    <property type="match status" value="1"/>
</dbReference>
<comment type="similarity">
    <text evidence="1 2">Belongs to the phD/YefM antitoxin family.</text>
</comment>
<dbReference type="SUPFAM" id="SSF143120">
    <property type="entry name" value="YefM-like"/>
    <property type="match status" value="1"/>
</dbReference>
<dbReference type="STRING" id="1797513.A2782_04395"/>
<protein>
    <recommendedName>
        <fullName evidence="2">Antitoxin</fullName>
    </recommendedName>
</protein>
<evidence type="ECO:0000256" key="2">
    <source>
        <dbReference type="RuleBase" id="RU362080"/>
    </source>
</evidence>
<dbReference type="PANTHER" id="PTHR35377">
    <property type="entry name" value="ANTITOXIN VAPB49-RELATED-RELATED"/>
    <property type="match status" value="1"/>
</dbReference>
<dbReference type="InterPro" id="IPR006442">
    <property type="entry name" value="Antitoxin_Phd/YefM"/>
</dbReference>
<sequence>MIIANIHEAKTNLSKLLEQVAQGKEVIIAKAGKPVARLVPHKEELQPRMPGALKGKISVPDDFNDEDEEINKLFYESDDLLL</sequence>
<comment type="function">
    <text evidence="2">Antitoxin component of a type II toxin-antitoxin (TA) system.</text>
</comment>
<accession>A0A1G1V2B3</accession>
<reference evidence="3 4" key="1">
    <citation type="journal article" date="2016" name="Nat. Commun.">
        <title>Thousands of microbial genomes shed light on interconnected biogeochemical processes in an aquifer system.</title>
        <authorList>
            <person name="Anantharaman K."/>
            <person name="Brown C.T."/>
            <person name="Hug L.A."/>
            <person name="Sharon I."/>
            <person name="Castelle C.J."/>
            <person name="Probst A.J."/>
            <person name="Thomas B.C."/>
            <person name="Singh A."/>
            <person name="Wilkins M.J."/>
            <person name="Karaoz U."/>
            <person name="Brodie E.L."/>
            <person name="Williams K.H."/>
            <person name="Hubbard S.S."/>
            <person name="Banfield J.F."/>
        </authorList>
    </citation>
    <scope>NUCLEOTIDE SEQUENCE [LARGE SCALE GENOMIC DNA]</scope>
</reference>
<dbReference type="AlphaFoldDB" id="A0A1G1V2B3"/>
<dbReference type="NCBIfam" id="TIGR01552">
    <property type="entry name" value="phd_fam"/>
    <property type="match status" value="1"/>
</dbReference>
<organism evidence="3 4">
    <name type="scientific">Candidatus Blackburnbacteria bacterium RIFCSPHIGHO2_01_FULL_43_15b</name>
    <dbReference type="NCBI Taxonomy" id="1797513"/>
    <lineage>
        <taxon>Bacteria</taxon>
        <taxon>Candidatus Blackburniibacteriota</taxon>
    </lineage>
</organism>
<evidence type="ECO:0000256" key="1">
    <source>
        <dbReference type="ARBA" id="ARBA00009981"/>
    </source>
</evidence>
<dbReference type="EMBL" id="MHBW01000009">
    <property type="protein sequence ID" value="OGY09497.1"/>
    <property type="molecule type" value="Genomic_DNA"/>
</dbReference>
<dbReference type="Proteomes" id="UP000177967">
    <property type="component" value="Unassembled WGS sequence"/>
</dbReference>
<proteinExistence type="inferred from homology"/>